<dbReference type="Pfam" id="PF03372">
    <property type="entry name" value="Exo_endo_phos"/>
    <property type="match status" value="1"/>
</dbReference>
<accession>A0ABX7PDJ4</accession>
<dbReference type="SUPFAM" id="SSF74853">
    <property type="entry name" value="Lamin A/C globular tail domain"/>
    <property type="match status" value="1"/>
</dbReference>
<dbReference type="InterPro" id="IPR036415">
    <property type="entry name" value="Lamin_tail_dom_sf"/>
</dbReference>
<name>A0ABX7PDJ4_9BACT</name>
<dbReference type="SUPFAM" id="SSF49313">
    <property type="entry name" value="Cadherin-like"/>
    <property type="match status" value="5"/>
</dbReference>
<dbReference type="SUPFAM" id="SSF56219">
    <property type="entry name" value="DNase I-like"/>
    <property type="match status" value="1"/>
</dbReference>
<keyword evidence="4" id="KW-1185">Reference proteome</keyword>
<dbReference type="InterPro" id="IPR005135">
    <property type="entry name" value="Endo/exonuclease/phosphatase"/>
</dbReference>
<sequence>MPSGLTLSNSGEIAGTPSAPGSSSFTVEVRDSSSQSARKTLSLEVIGSGFDITTASLPDAYLGNEYTTVLTASGGTPPYVWVLASGTLPSGVRLGSDGHFGGAPVGSGAFSVTLSIQDASGLSVQRDFSLSVFAPPSIAGATLDLGVVGAAYSASLSASGGRAPLSLRIASGSLPEGLRLEGSSIVGTPSAASTASFTVEVQDANSHTASASFQLTVRGVITVTPTTLPGAYTDAPYSKGLTAAGGQPPYTWVLTQGSLPSGLRLLSSGAIEGTASTSGTSSFTVRVTDSAGDTDTRAVSLTVYAPPTVTTSSLADGYVGTSYAANLTVSGGASPQSWSVDSGALPQGLALTSSSGAITGIPSGSTGTSSVTFRVTDGSGRTATRALSVTVYRVPSLSGPSLQLEGYASESFSATYVASDGKPPYTFSTQNPLPSWLTLTSSGKLQGTPSSAGTTSGQVRISDVNGRTGSRDFSLTTYLLPTVTTSSLPEGRGGQSYSASLLASGGKGQLTWSIASGSLPMGLDLTSTGSISGIPTSGTSSFTARVTDVNGRFAERSFTLTVYLPPLVTTTSLPDAVKSQPYSTTLTATNGRAPLTWSFTGSLPAGLSLSSSGILSGTPTSTGSSSFSVTVKDADGVTDSRSLSLTVRATSSLLTVGQWNIEWFGAPNQGPPNSTSDGGVTDDLQVSYAREVLGDAGVNVWGLVEMVDTADFATIKAQLPGYSGFLANDVSYVPGGSSWYSAGEQKPGVLYDSSLTYHSAQLILTSQAADFGGRPPLRVDFTVRVNGSDVPLTVIVLHMKAFDDEVSYGQRQRAGTALKSYLDTVMPTDRVLVIGDWNDDVDRSITRVDGGYLASPFEPFVLDSSHYTFITQPLSLAGERTTVEYRDAIDHTLATNEMAANYLSGTVRVLRPDVWIPDYVNTVSDHYPVISRYDLGGGGSPPSEPVLFLNEVLANEPSIDGGVGDPHYEFIEVLNVGATSADLSGWSLWDSAVMRHVFPSGTSLAPGRAFVVYGGPRAFPAGAPNTQAASTGQLGLNNDGDTASLRAPDGGIVDLVSYTSTVDNVSINRAPDGVPDAGFVLHNTLNPGLGSSAGRRADGGAF</sequence>
<dbReference type="InterPro" id="IPR013783">
    <property type="entry name" value="Ig-like_fold"/>
</dbReference>
<feature type="compositionally biased region" description="Polar residues" evidence="1">
    <location>
        <begin position="1"/>
        <end position="11"/>
    </location>
</feature>
<dbReference type="Gene3D" id="3.60.10.10">
    <property type="entry name" value="Endonuclease/exonuclease/phosphatase"/>
    <property type="match status" value="1"/>
</dbReference>
<evidence type="ECO:0000313" key="4">
    <source>
        <dbReference type="Proteomes" id="UP000662747"/>
    </source>
</evidence>
<dbReference type="Gene3D" id="2.60.40.1260">
    <property type="entry name" value="Lamin Tail domain"/>
    <property type="match status" value="1"/>
</dbReference>
<feature type="compositionally biased region" description="Polar residues" evidence="1">
    <location>
        <begin position="19"/>
        <end position="31"/>
    </location>
</feature>
<dbReference type="PANTHER" id="PTHR37494:SF1">
    <property type="entry name" value="STAPHYLOCOCCUS AUREUS SURFACE PROTEIN A"/>
    <property type="match status" value="1"/>
</dbReference>
<evidence type="ECO:0000256" key="1">
    <source>
        <dbReference type="SAM" id="MobiDB-lite"/>
    </source>
</evidence>
<organism evidence="3 4">
    <name type="scientific">Pyxidicoccus parkwayensis</name>
    <dbReference type="NCBI Taxonomy" id="2813578"/>
    <lineage>
        <taxon>Bacteria</taxon>
        <taxon>Pseudomonadati</taxon>
        <taxon>Myxococcota</taxon>
        <taxon>Myxococcia</taxon>
        <taxon>Myxococcales</taxon>
        <taxon>Cystobacterineae</taxon>
        <taxon>Myxococcaceae</taxon>
        <taxon>Pyxidicoccus</taxon>
    </lineage>
</organism>
<dbReference type="Proteomes" id="UP000662747">
    <property type="component" value="Chromosome"/>
</dbReference>
<dbReference type="Gene3D" id="2.60.40.10">
    <property type="entry name" value="Immunoglobulins"/>
    <property type="match status" value="8"/>
</dbReference>
<dbReference type="Pfam" id="PF05345">
    <property type="entry name" value="He_PIG"/>
    <property type="match status" value="8"/>
</dbReference>
<dbReference type="EMBL" id="CP071090">
    <property type="protein sequence ID" value="QSQ28505.1"/>
    <property type="molecule type" value="Genomic_DNA"/>
</dbReference>
<dbReference type="PANTHER" id="PTHR37494">
    <property type="entry name" value="HEMAGGLUTININ"/>
    <property type="match status" value="1"/>
</dbReference>
<protein>
    <submittedName>
        <fullName evidence="3">Ig domain-containing protein</fullName>
    </submittedName>
</protein>
<reference evidence="3 4" key="1">
    <citation type="submission" date="2021-02" db="EMBL/GenBank/DDBJ databases">
        <title>De Novo genome assembly of isolated myxobacteria.</title>
        <authorList>
            <person name="Stevens D.C."/>
        </authorList>
    </citation>
    <scope>NUCLEOTIDE SEQUENCE [LARGE SCALE GENOMIC DNA]</scope>
    <source>
        <strain evidence="4">SCPEA02</strain>
    </source>
</reference>
<evidence type="ECO:0000259" key="2">
    <source>
        <dbReference type="PROSITE" id="PS51841"/>
    </source>
</evidence>
<feature type="domain" description="LTD" evidence="2">
    <location>
        <begin position="940"/>
        <end position="1060"/>
    </location>
</feature>
<dbReference type="InterPro" id="IPR001322">
    <property type="entry name" value="Lamin_tail_dom"/>
</dbReference>
<dbReference type="InterPro" id="IPR015919">
    <property type="entry name" value="Cadherin-like_sf"/>
</dbReference>
<feature type="region of interest" description="Disordered" evidence="1">
    <location>
        <begin position="1"/>
        <end position="31"/>
    </location>
</feature>
<dbReference type="PROSITE" id="PS51841">
    <property type="entry name" value="LTD"/>
    <property type="match status" value="1"/>
</dbReference>
<dbReference type="Pfam" id="PF00932">
    <property type="entry name" value="LTD"/>
    <property type="match status" value="1"/>
</dbReference>
<dbReference type="InterPro" id="IPR036691">
    <property type="entry name" value="Endo/exonu/phosph_ase_sf"/>
</dbReference>
<evidence type="ECO:0000313" key="3">
    <source>
        <dbReference type="EMBL" id="QSQ28505.1"/>
    </source>
</evidence>
<proteinExistence type="predicted"/>
<gene>
    <name evidence="3" type="ORF">JY651_42860</name>
</gene>